<sequence>MLEHRRTPVPFDPEMLPALEAAASQPPLTADVLASLRSTAVGTPSGPPAPAFPDGASWAATAGVSATELRIPGPAGAPDLEVTVFAPLDPGPAPLPVLVNFHGGGMIVGHRSWEHGRVVDLVVRHRVIGVNVEYRLAPEDPYPAGVEDTYAATVWAAAHAAELGGDPARLIVMGGSAGGGFAAAVALMARDRGGPRIAGQLLLCPMIDNTNTTVSSWQYDGIGTWQREANLLAWRSVLGDALALSPDAPAYAAPSRATDLAGLPPAFLEVGSAEAFRDEDVDYARRIWAVGGEAELHVWSGGCHGFDMVAPESELTRAALASRDSWLTRILRRPGAEEVGR</sequence>
<name>A0ABY4FYF1_9MICO</name>
<protein>
    <submittedName>
        <fullName evidence="3">Alpha/beta hydrolase</fullName>
    </submittedName>
</protein>
<dbReference type="InterPro" id="IPR050300">
    <property type="entry name" value="GDXG_lipolytic_enzyme"/>
</dbReference>
<dbReference type="EMBL" id="CP095043">
    <property type="protein sequence ID" value="UOQ61261.1"/>
    <property type="molecule type" value="Genomic_DNA"/>
</dbReference>
<keyword evidence="4" id="KW-1185">Reference proteome</keyword>
<dbReference type="Gene3D" id="3.40.50.1820">
    <property type="entry name" value="alpha/beta hydrolase"/>
    <property type="match status" value="1"/>
</dbReference>
<accession>A0ABY4FYF1</accession>
<organism evidence="3 4">
    <name type="scientific">Leucobacter rhizosphaerae</name>
    <dbReference type="NCBI Taxonomy" id="2932245"/>
    <lineage>
        <taxon>Bacteria</taxon>
        <taxon>Bacillati</taxon>
        <taxon>Actinomycetota</taxon>
        <taxon>Actinomycetes</taxon>
        <taxon>Micrococcales</taxon>
        <taxon>Microbacteriaceae</taxon>
        <taxon>Leucobacter</taxon>
    </lineage>
</organism>
<reference evidence="3 4" key="1">
    <citation type="submission" date="2022-04" db="EMBL/GenBank/DDBJ databases">
        <title>Leucobacter sp. isolated from rhizosphere of onion.</title>
        <authorList>
            <person name="Won M."/>
            <person name="Lee C.-M."/>
            <person name="Woen H.-Y."/>
            <person name="Kwon S.-W."/>
        </authorList>
    </citation>
    <scope>NUCLEOTIDE SEQUENCE [LARGE SCALE GENOMIC DNA]</scope>
    <source>
        <strain evidence="3 4">H25R-14</strain>
    </source>
</reference>
<dbReference type="RefSeq" id="WP_244687572.1">
    <property type="nucleotide sequence ID" value="NZ_CP095043.1"/>
</dbReference>
<dbReference type="Proteomes" id="UP000831775">
    <property type="component" value="Chromosome"/>
</dbReference>
<gene>
    <name evidence="3" type="ORF">MUN76_04635</name>
</gene>
<evidence type="ECO:0000256" key="1">
    <source>
        <dbReference type="ARBA" id="ARBA00022801"/>
    </source>
</evidence>
<evidence type="ECO:0000313" key="4">
    <source>
        <dbReference type="Proteomes" id="UP000831775"/>
    </source>
</evidence>
<dbReference type="PANTHER" id="PTHR48081">
    <property type="entry name" value="AB HYDROLASE SUPERFAMILY PROTEIN C4A8.06C"/>
    <property type="match status" value="1"/>
</dbReference>
<dbReference type="GO" id="GO:0016787">
    <property type="term" value="F:hydrolase activity"/>
    <property type="evidence" value="ECO:0007669"/>
    <property type="project" value="UniProtKB-KW"/>
</dbReference>
<dbReference type="PANTHER" id="PTHR48081:SF8">
    <property type="entry name" value="ALPHA_BETA HYDROLASE FOLD-3 DOMAIN-CONTAINING PROTEIN-RELATED"/>
    <property type="match status" value="1"/>
</dbReference>
<dbReference type="InterPro" id="IPR013094">
    <property type="entry name" value="AB_hydrolase_3"/>
</dbReference>
<evidence type="ECO:0000259" key="2">
    <source>
        <dbReference type="Pfam" id="PF07859"/>
    </source>
</evidence>
<keyword evidence="1 3" id="KW-0378">Hydrolase</keyword>
<dbReference type="InterPro" id="IPR029058">
    <property type="entry name" value="AB_hydrolase_fold"/>
</dbReference>
<dbReference type="SUPFAM" id="SSF53474">
    <property type="entry name" value="alpha/beta-Hydrolases"/>
    <property type="match status" value="1"/>
</dbReference>
<proteinExistence type="predicted"/>
<evidence type="ECO:0000313" key="3">
    <source>
        <dbReference type="EMBL" id="UOQ61261.1"/>
    </source>
</evidence>
<dbReference type="Pfam" id="PF07859">
    <property type="entry name" value="Abhydrolase_3"/>
    <property type="match status" value="1"/>
</dbReference>
<feature type="domain" description="Alpha/beta hydrolase fold-3" evidence="2">
    <location>
        <begin position="98"/>
        <end position="307"/>
    </location>
</feature>